<dbReference type="EMBL" id="ML208279">
    <property type="protein sequence ID" value="TFK73031.1"/>
    <property type="molecule type" value="Genomic_DNA"/>
</dbReference>
<proteinExistence type="predicted"/>
<keyword evidence="2" id="KW-1185">Reference proteome</keyword>
<gene>
    <name evidence="1" type="ORF">BDN72DRAFT_257280</name>
</gene>
<name>A0ACD3B558_9AGAR</name>
<protein>
    <submittedName>
        <fullName evidence="1">Uncharacterized protein</fullName>
    </submittedName>
</protein>
<sequence length="342" mass="38580">MEALLPREADQPQPQAQSSVPHNIVHGTHAQLIFFLAVNVFTSHLGLPLLLLVIARRKIQRHGTFVNIIVAFMVMGFASSLLLYAGNITGPEPPKLLCLFQASLLYGYPALTSMSAFMLVLQMFFVIRASYQGQEMLDRDHTLRLWTMLMLPWFTFFISVLATAVIGSQNTDKISRNRRFFYCSVEALPLTNLIMTFAAFILICTFIIEVWTMYILYKRWSALRRQGSKLRWSMELNLPVRVLAFGLMIIFALSLSLLSIKTPETPVPDLAITCTALFIVIVFGTQTDVLRALCFWRKLPPRATLPIAYAKSLSTDAASDSSSQSSIDSRTWSWAPKFNNPV</sequence>
<dbReference type="Proteomes" id="UP000308600">
    <property type="component" value="Unassembled WGS sequence"/>
</dbReference>
<reference evidence="1 2" key="1">
    <citation type="journal article" date="2019" name="Nat. Ecol. Evol.">
        <title>Megaphylogeny resolves global patterns of mushroom evolution.</title>
        <authorList>
            <person name="Varga T."/>
            <person name="Krizsan K."/>
            <person name="Foldi C."/>
            <person name="Dima B."/>
            <person name="Sanchez-Garcia M."/>
            <person name="Sanchez-Ramirez S."/>
            <person name="Szollosi G.J."/>
            <person name="Szarkandi J.G."/>
            <person name="Papp V."/>
            <person name="Albert L."/>
            <person name="Andreopoulos W."/>
            <person name="Angelini C."/>
            <person name="Antonin V."/>
            <person name="Barry K.W."/>
            <person name="Bougher N.L."/>
            <person name="Buchanan P."/>
            <person name="Buyck B."/>
            <person name="Bense V."/>
            <person name="Catcheside P."/>
            <person name="Chovatia M."/>
            <person name="Cooper J."/>
            <person name="Damon W."/>
            <person name="Desjardin D."/>
            <person name="Finy P."/>
            <person name="Geml J."/>
            <person name="Haridas S."/>
            <person name="Hughes K."/>
            <person name="Justo A."/>
            <person name="Karasinski D."/>
            <person name="Kautmanova I."/>
            <person name="Kiss B."/>
            <person name="Kocsube S."/>
            <person name="Kotiranta H."/>
            <person name="LaButti K.M."/>
            <person name="Lechner B.E."/>
            <person name="Liimatainen K."/>
            <person name="Lipzen A."/>
            <person name="Lukacs Z."/>
            <person name="Mihaltcheva S."/>
            <person name="Morgado L.N."/>
            <person name="Niskanen T."/>
            <person name="Noordeloos M.E."/>
            <person name="Ohm R.A."/>
            <person name="Ortiz-Santana B."/>
            <person name="Ovrebo C."/>
            <person name="Racz N."/>
            <person name="Riley R."/>
            <person name="Savchenko A."/>
            <person name="Shiryaev A."/>
            <person name="Soop K."/>
            <person name="Spirin V."/>
            <person name="Szebenyi C."/>
            <person name="Tomsovsky M."/>
            <person name="Tulloss R.E."/>
            <person name="Uehling J."/>
            <person name="Grigoriev I.V."/>
            <person name="Vagvolgyi C."/>
            <person name="Papp T."/>
            <person name="Martin F.M."/>
            <person name="Miettinen O."/>
            <person name="Hibbett D.S."/>
            <person name="Nagy L.G."/>
        </authorList>
    </citation>
    <scope>NUCLEOTIDE SEQUENCE [LARGE SCALE GENOMIC DNA]</scope>
    <source>
        <strain evidence="1 2">NL-1719</strain>
    </source>
</reference>
<evidence type="ECO:0000313" key="1">
    <source>
        <dbReference type="EMBL" id="TFK73031.1"/>
    </source>
</evidence>
<evidence type="ECO:0000313" key="2">
    <source>
        <dbReference type="Proteomes" id="UP000308600"/>
    </source>
</evidence>
<organism evidence="1 2">
    <name type="scientific">Pluteus cervinus</name>
    <dbReference type="NCBI Taxonomy" id="181527"/>
    <lineage>
        <taxon>Eukaryota</taxon>
        <taxon>Fungi</taxon>
        <taxon>Dikarya</taxon>
        <taxon>Basidiomycota</taxon>
        <taxon>Agaricomycotina</taxon>
        <taxon>Agaricomycetes</taxon>
        <taxon>Agaricomycetidae</taxon>
        <taxon>Agaricales</taxon>
        <taxon>Pluteineae</taxon>
        <taxon>Pluteaceae</taxon>
        <taxon>Pluteus</taxon>
    </lineage>
</organism>
<accession>A0ACD3B558</accession>